<organism evidence="1 2">
    <name type="scientific">Ixodes persulcatus</name>
    <name type="common">Taiga tick</name>
    <dbReference type="NCBI Taxonomy" id="34615"/>
    <lineage>
        <taxon>Eukaryota</taxon>
        <taxon>Metazoa</taxon>
        <taxon>Ecdysozoa</taxon>
        <taxon>Arthropoda</taxon>
        <taxon>Chelicerata</taxon>
        <taxon>Arachnida</taxon>
        <taxon>Acari</taxon>
        <taxon>Parasitiformes</taxon>
        <taxon>Ixodida</taxon>
        <taxon>Ixodoidea</taxon>
        <taxon>Ixodidae</taxon>
        <taxon>Ixodinae</taxon>
        <taxon>Ixodes</taxon>
    </lineage>
</organism>
<name>A0AC60PAS5_IXOPE</name>
<comment type="caution">
    <text evidence="1">The sequence shown here is derived from an EMBL/GenBank/DDBJ whole genome shotgun (WGS) entry which is preliminary data.</text>
</comment>
<dbReference type="EMBL" id="JABSTQ010010970">
    <property type="protein sequence ID" value="KAG0416224.1"/>
    <property type="molecule type" value="Genomic_DNA"/>
</dbReference>
<accession>A0AC60PAS5</accession>
<evidence type="ECO:0000313" key="1">
    <source>
        <dbReference type="EMBL" id="KAG0416224.1"/>
    </source>
</evidence>
<sequence>MQEQLQEAIDTVGDYVRPRGLACFPAKSGLLLIKRRKTSSDIELYSEGRKISKVKSIKILGLQIQADGGNKETTNIIKEATYQTIRLISRVSNRYHGMKEENRIRLIRAFMISRIAYATAFLRLNLSDKE</sequence>
<reference evidence="1 2" key="1">
    <citation type="journal article" date="2020" name="Cell">
        <title>Large-Scale Comparative Analyses of Tick Genomes Elucidate Their Genetic Diversity and Vector Capacities.</title>
        <authorList>
            <consortium name="Tick Genome and Microbiome Consortium (TIGMIC)"/>
            <person name="Jia N."/>
            <person name="Wang J."/>
            <person name="Shi W."/>
            <person name="Du L."/>
            <person name="Sun Y."/>
            <person name="Zhan W."/>
            <person name="Jiang J.F."/>
            <person name="Wang Q."/>
            <person name="Zhang B."/>
            <person name="Ji P."/>
            <person name="Bell-Sakyi L."/>
            <person name="Cui X.M."/>
            <person name="Yuan T.T."/>
            <person name="Jiang B.G."/>
            <person name="Yang W.F."/>
            <person name="Lam T.T."/>
            <person name="Chang Q.C."/>
            <person name="Ding S.J."/>
            <person name="Wang X.J."/>
            <person name="Zhu J.G."/>
            <person name="Ruan X.D."/>
            <person name="Zhao L."/>
            <person name="Wei J.T."/>
            <person name="Ye R.Z."/>
            <person name="Que T.C."/>
            <person name="Du C.H."/>
            <person name="Zhou Y.H."/>
            <person name="Cheng J.X."/>
            <person name="Dai P.F."/>
            <person name="Guo W.B."/>
            <person name="Han X.H."/>
            <person name="Huang E.J."/>
            <person name="Li L.F."/>
            <person name="Wei W."/>
            <person name="Gao Y.C."/>
            <person name="Liu J.Z."/>
            <person name="Shao H.Z."/>
            <person name="Wang X."/>
            <person name="Wang C.C."/>
            <person name="Yang T.C."/>
            <person name="Huo Q.B."/>
            <person name="Li W."/>
            <person name="Chen H.Y."/>
            <person name="Chen S.E."/>
            <person name="Zhou L.G."/>
            <person name="Ni X.B."/>
            <person name="Tian J.H."/>
            <person name="Sheng Y."/>
            <person name="Liu T."/>
            <person name="Pan Y.S."/>
            <person name="Xia L.Y."/>
            <person name="Li J."/>
            <person name="Zhao F."/>
            <person name="Cao W.C."/>
        </authorList>
    </citation>
    <scope>NUCLEOTIDE SEQUENCE [LARGE SCALE GENOMIC DNA]</scope>
    <source>
        <strain evidence="1">Iper-2018</strain>
    </source>
</reference>
<gene>
    <name evidence="1" type="ORF">HPB47_006600</name>
</gene>
<proteinExistence type="predicted"/>
<dbReference type="Proteomes" id="UP000805193">
    <property type="component" value="Unassembled WGS sequence"/>
</dbReference>
<evidence type="ECO:0000313" key="2">
    <source>
        <dbReference type="Proteomes" id="UP000805193"/>
    </source>
</evidence>
<keyword evidence="2" id="KW-1185">Reference proteome</keyword>
<protein>
    <submittedName>
        <fullName evidence="1">Uncharacterized protein</fullName>
    </submittedName>
</protein>